<feature type="domain" description="FtsH ternary systems vWA" evidence="1">
    <location>
        <begin position="259"/>
        <end position="407"/>
    </location>
</feature>
<dbReference type="InterPro" id="IPR045477">
    <property type="entry name" value="ivWA"/>
</dbReference>
<organism evidence="2">
    <name type="scientific">hydrothermal vent metagenome</name>
    <dbReference type="NCBI Taxonomy" id="652676"/>
    <lineage>
        <taxon>unclassified sequences</taxon>
        <taxon>metagenomes</taxon>
        <taxon>ecological metagenomes</taxon>
    </lineage>
</organism>
<evidence type="ECO:0000313" key="2">
    <source>
        <dbReference type="EMBL" id="VAW78060.1"/>
    </source>
</evidence>
<name>A0A3B0YN24_9ZZZZ</name>
<evidence type="ECO:0000259" key="1">
    <source>
        <dbReference type="Pfam" id="PF19997"/>
    </source>
</evidence>
<gene>
    <name evidence="2" type="ORF">MNBD_GAMMA12-3891</name>
</gene>
<protein>
    <recommendedName>
        <fullName evidence="1">FtsH ternary systems vWA domain-containing protein</fullName>
    </recommendedName>
</protein>
<accession>A0A3B0YN24</accession>
<reference evidence="2" key="1">
    <citation type="submission" date="2018-06" db="EMBL/GenBank/DDBJ databases">
        <authorList>
            <person name="Zhirakovskaya E."/>
        </authorList>
    </citation>
    <scope>NUCLEOTIDE SEQUENCE</scope>
</reference>
<dbReference type="AlphaFoldDB" id="A0A3B0YN24"/>
<sequence>MIINDNKIATEFVICSAAWSALGERASNSNIKQSLHYLKLVTSHGCYHIPGFILSDMAHLLEHGYDVDFWSDNSENNAPVETSQNSEALAHNKILQSRYEREFLNRLLQLSKFHDLVEIVQTSKYKDECIHRILVIFVSALNRLIPATLNINPIVIRELQITPTANFSVNDTLNNEISCWLDTFLKNLSRDMLWSELIQEQDIFEIGHWQQLNTKHARLGCRQIIKLQHSLSPLALRKLDISEAETEIETRFIDHTYVPSGGVAELTNRGSIENLVASELLYIDENHQGLNLFDLRYIEGELLYYMRDEGALLRKRRSLFFILDLESSLQLKPLSYDYQISILVQTLMLTLYQEFSGIFDNDSIEASFNYLAHNDNQSYLEDEANLLKILLADDIKHERVSFDITHEVNFQWTNNVTRKPYIIIFTERLDQYWTDLFEEKLADIPINMVQISVTNSNAVNPDFQINPDNINNPLMQHLCRNTIKQLLL</sequence>
<dbReference type="Pfam" id="PF19997">
    <property type="entry name" value="ivWA"/>
    <property type="match status" value="1"/>
</dbReference>
<dbReference type="EMBL" id="UOFL01000143">
    <property type="protein sequence ID" value="VAW78060.1"/>
    <property type="molecule type" value="Genomic_DNA"/>
</dbReference>
<proteinExistence type="predicted"/>